<dbReference type="InterPro" id="IPR002641">
    <property type="entry name" value="PNPLA_dom"/>
</dbReference>
<evidence type="ECO:0000313" key="7">
    <source>
        <dbReference type="EMBL" id="KAF2834787.1"/>
    </source>
</evidence>
<feature type="compositionally biased region" description="Basic and acidic residues" evidence="5">
    <location>
        <begin position="530"/>
        <end position="539"/>
    </location>
</feature>
<keyword evidence="8" id="KW-1185">Reference proteome</keyword>
<reference evidence="7" key="1">
    <citation type="journal article" date="2020" name="Stud. Mycol.">
        <title>101 Dothideomycetes genomes: a test case for predicting lifestyles and emergence of pathogens.</title>
        <authorList>
            <person name="Haridas S."/>
            <person name="Albert R."/>
            <person name="Binder M."/>
            <person name="Bloem J."/>
            <person name="Labutti K."/>
            <person name="Salamov A."/>
            <person name="Andreopoulos B."/>
            <person name="Baker S."/>
            <person name="Barry K."/>
            <person name="Bills G."/>
            <person name="Bluhm B."/>
            <person name="Cannon C."/>
            <person name="Castanera R."/>
            <person name="Culley D."/>
            <person name="Daum C."/>
            <person name="Ezra D."/>
            <person name="Gonzalez J."/>
            <person name="Henrissat B."/>
            <person name="Kuo A."/>
            <person name="Liang C."/>
            <person name="Lipzen A."/>
            <person name="Lutzoni F."/>
            <person name="Magnuson J."/>
            <person name="Mondo S."/>
            <person name="Nolan M."/>
            <person name="Ohm R."/>
            <person name="Pangilinan J."/>
            <person name="Park H.-J."/>
            <person name="Ramirez L."/>
            <person name="Alfaro M."/>
            <person name="Sun H."/>
            <person name="Tritt A."/>
            <person name="Yoshinaga Y."/>
            <person name="Zwiers L.-H."/>
            <person name="Turgeon B."/>
            <person name="Goodwin S."/>
            <person name="Spatafora J."/>
            <person name="Crous P."/>
            <person name="Grigoriev I."/>
        </authorList>
    </citation>
    <scope>NUCLEOTIDE SEQUENCE</scope>
    <source>
        <strain evidence="7">CBS 101060</strain>
    </source>
</reference>
<dbReference type="OrthoDB" id="1658288at2759"/>
<dbReference type="PANTHER" id="PTHR24185:SF1">
    <property type="entry name" value="CALCIUM-INDEPENDENT PHOSPHOLIPASE A2-GAMMA"/>
    <property type="match status" value="1"/>
</dbReference>
<dbReference type="GO" id="GO:0016020">
    <property type="term" value="C:membrane"/>
    <property type="evidence" value="ECO:0007669"/>
    <property type="project" value="TreeGrafter"/>
</dbReference>
<sequence length="727" mass="80081">MPSSTTTKNEPARAIIKALPNESNPRAPLRLLSLDGGGVRGLSSLMILATLMENIAAEEKRLKKRPQGDNTPLKPCDYFDLIGGLYTLIVNTRTLLMIIGTSTGGIIAVLLGRLKLDCQQCIAIYIKLAKQIFEKDRSIHVAGWKIPLGATRFSGAVLENAIKTALKELGYDENELMWDGTLFEEAMTEGKNDSIWHDSIPTIITQSPIDNHSIRQRATFPEDTDSLFRKHSFKSMRSNRGDVPGYGTLANQAPSRSSKTFERPPTWRIHPRSSVRVKVDQKGCRTFVVSSLKNALGLPRILSTYDPNDRITTIWQALRATSAAPTFFEEMTFGTPRVTYLDGGVGFNNPTAELDYAAKSIWPGRAIGAIVSVGTGLQTIPSVGKVRAWLPFGLSSNIALASALANMATSTARVDNEMQRMYYNSSTTYFRFDVDGGLADISLEKWMMDNEMASLTRQYMSDPQQLHRAHALGELICKLSALPPEFAIPAKDFRYGVDGRALQTGAFQLDQIDFKTGFPMGVQPSPQDVTPEKRAEARENSPSGQAGTDLDQKGRLRKIFPVTVDLDHDGHRDEAVVATCSGADNICLRVLRTGIPQGVYRVRFIACFFTPPGSQTNSADVVFSVGRPFDARTFTSRFVDVKITPDVVPVLLHPDAVRVRVGEERYEEVKGRGWVELVGDVNVEVGLEGEMGIVVNKKWERGMFVGGWSFGGVKLQPVFDTPMPVSP</sequence>
<dbReference type="PANTHER" id="PTHR24185">
    <property type="entry name" value="CALCIUM-INDEPENDENT PHOSPHOLIPASE A2-GAMMA"/>
    <property type="match status" value="1"/>
</dbReference>
<feature type="region of interest" description="Disordered" evidence="5">
    <location>
        <begin position="520"/>
        <end position="550"/>
    </location>
</feature>
<protein>
    <submittedName>
        <fullName evidence="7">FabD/lysophospholipase-like protein</fullName>
    </submittedName>
</protein>
<evidence type="ECO:0000256" key="3">
    <source>
        <dbReference type="ARBA" id="ARBA00023098"/>
    </source>
</evidence>
<dbReference type="Gene3D" id="3.40.1090.10">
    <property type="entry name" value="Cytosolic phospholipase A2 catalytic domain"/>
    <property type="match status" value="2"/>
</dbReference>
<evidence type="ECO:0000256" key="5">
    <source>
        <dbReference type="SAM" id="MobiDB-lite"/>
    </source>
</evidence>
<dbReference type="SUPFAM" id="SSF52151">
    <property type="entry name" value="FabD/lysophospholipase-like"/>
    <property type="match status" value="1"/>
</dbReference>
<dbReference type="GO" id="GO:0047499">
    <property type="term" value="F:calcium-independent phospholipase A2 activity"/>
    <property type="evidence" value="ECO:0007669"/>
    <property type="project" value="TreeGrafter"/>
</dbReference>
<dbReference type="EMBL" id="MU006114">
    <property type="protein sequence ID" value="KAF2834787.1"/>
    <property type="molecule type" value="Genomic_DNA"/>
</dbReference>
<dbReference type="InterPro" id="IPR016035">
    <property type="entry name" value="Acyl_Trfase/lysoPLipase"/>
</dbReference>
<dbReference type="PROSITE" id="PS51635">
    <property type="entry name" value="PNPLA"/>
    <property type="match status" value="1"/>
</dbReference>
<accession>A0A9P4S3W2</accession>
<evidence type="ECO:0000256" key="2">
    <source>
        <dbReference type="ARBA" id="ARBA00022963"/>
    </source>
</evidence>
<feature type="short sequence motif" description="DGA/G" evidence="4">
    <location>
        <begin position="342"/>
        <end position="344"/>
    </location>
</feature>
<gene>
    <name evidence="7" type="ORF">M501DRAFT_999794</name>
</gene>
<organism evidence="7 8">
    <name type="scientific">Patellaria atrata CBS 101060</name>
    <dbReference type="NCBI Taxonomy" id="1346257"/>
    <lineage>
        <taxon>Eukaryota</taxon>
        <taxon>Fungi</taxon>
        <taxon>Dikarya</taxon>
        <taxon>Ascomycota</taxon>
        <taxon>Pezizomycotina</taxon>
        <taxon>Dothideomycetes</taxon>
        <taxon>Dothideomycetes incertae sedis</taxon>
        <taxon>Patellariales</taxon>
        <taxon>Patellariaceae</taxon>
        <taxon>Patellaria</taxon>
    </lineage>
</organism>
<feature type="compositionally biased region" description="Polar residues" evidence="5">
    <location>
        <begin position="249"/>
        <end position="258"/>
    </location>
</feature>
<keyword evidence="1 4" id="KW-0378">Hydrolase</keyword>
<evidence type="ECO:0000259" key="6">
    <source>
        <dbReference type="PROSITE" id="PS51635"/>
    </source>
</evidence>
<feature type="active site" description="Nucleophile" evidence="4">
    <location>
        <position position="102"/>
    </location>
</feature>
<proteinExistence type="predicted"/>
<dbReference type="AlphaFoldDB" id="A0A9P4S3W2"/>
<evidence type="ECO:0000256" key="1">
    <source>
        <dbReference type="ARBA" id="ARBA00022801"/>
    </source>
</evidence>
<feature type="active site" description="Proton acceptor" evidence="4">
    <location>
        <position position="342"/>
    </location>
</feature>
<feature type="domain" description="PNPLA" evidence="6">
    <location>
        <begin position="32"/>
        <end position="355"/>
    </location>
</feature>
<name>A0A9P4S3W2_9PEZI</name>
<dbReference type="Proteomes" id="UP000799429">
    <property type="component" value="Unassembled WGS sequence"/>
</dbReference>
<dbReference type="Pfam" id="PF01734">
    <property type="entry name" value="Patatin"/>
    <property type="match status" value="1"/>
</dbReference>
<feature type="short sequence motif" description="GXGXXG" evidence="4">
    <location>
        <begin position="36"/>
        <end position="41"/>
    </location>
</feature>
<keyword evidence="3 4" id="KW-0443">Lipid metabolism</keyword>
<evidence type="ECO:0000256" key="4">
    <source>
        <dbReference type="PROSITE-ProRule" id="PRU01161"/>
    </source>
</evidence>
<dbReference type="GO" id="GO:0046486">
    <property type="term" value="P:glycerolipid metabolic process"/>
    <property type="evidence" value="ECO:0007669"/>
    <property type="project" value="UniProtKB-ARBA"/>
</dbReference>
<dbReference type="CDD" id="cd07216">
    <property type="entry name" value="Pat17_PNPLA8_PNPLA9_like3"/>
    <property type="match status" value="1"/>
</dbReference>
<comment type="caution">
    <text evidence="7">The sequence shown here is derived from an EMBL/GenBank/DDBJ whole genome shotgun (WGS) entry which is preliminary data.</text>
</comment>
<dbReference type="GO" id="GO:0016042">
    <property type="term" value="P:lipid catabolic process"/>
    <property type="evidence" value="ECO:0007669"/>
    <property type="project" value="UniProtKB-UniRule"/>
</dbReference>
<keyword evidence="2 4" id="KW-0442">Lipid degradation</keyword>
<dbReference type="GO" id="GO:0019369">
    <property type="term" value="P:arachidonate metabolic process"/>
    <property type="evidence" value="ECO:0007669"/>
    <property type="project" value="TreeGrafter"/>
</dbReference>
<evidence type="ECO:0000313" key="8">
    <source>
        <dbReference type="Proteomes" id="UP000799429"/>
    </source>
</evidence>
<feature type="region of interest" description="Disordered" evidence="5">
    <location>
        <begin position="241"/>
        <end position="265"/>
    </location>
</feature>
<feature type="short sequence motif" description="GXSXG" evidence="4">
    <location>
        <begin position="100"/>
        <end position="104"/>
    </location>
</feature>